<dbReference type="Pfam" id="PF12802">
    <property type="entry name" value="MarR_2"/>
    <property type="match status" value="1"/>
</dbReference>
<feature type="domain" description="HTH marR-type" evidence="1">
    <location>
        <begin position="22"/>
        <end position="154"/>
    </location>
</feature>
<dbReference type="PANTHER" id="PTHR33164:SF89">
    <property type="entry name" value="MARR FAMILY REGULATORY PROTEIN"/>
    <property type="match status" value="1"/>
</dbReference>
<keyword evidence="3" id="KW-1185">Reference proteome</keyword>
<reference evidence="3" key="1">
    <citation type="journal article" date="2019" name="Int. J. Syst. Evol. Microbiol.">
        <title>The Global Catalogue of Microorganisms (GCM) 10K type strain sequencing project: providing services to taxonomists for standard genome sequencing and annotation.</title>
        <authorList>
            <consortium name="The Broad Institute Genomics Platform"/>
            <consortium name="The Broad Institute Genome Sequencing Center for Infectious Disease"/>
            <person name="Wu L."/>
            <person name="Ma J."/>
        </authorList>
    </citation>
    <scope>NUCLEOTIDE SEQUENCE [LARGE SCALE GENOMIC DNA]</scope>
    <source>
        <strain evidence="3">KCTC 42739</strain>
    </source>
</reference>
<protein>
    <submittedName>
        <fullName evidence="2">MarR family winged helix-turn-helix transcriptional regulator</fullName>
    </submittedName>
</protein>
<dbReference type="Proteomes" id="UP001595713">
    <property type="component" value="Unassembled WGS sequence"/>
</dbReference>
<dbReference type="PRINTS" id="PR00598">
    <property type="entry name" value="HTHMARR"/>
</dbReference>
<evidence type="ECO:0000259" key="1">
    <source>
        <dbReference type="PROSITE" id="PS50995"/>
    </source>
</evidence>
<organism evidence="2 3">
    <name type="scientific">Sphingomonas hylomeconis</name>
    <dbReference type="NCBI Taxonomy" id="1395958"/>
    <lineage>
        <taxon>Bacteria</taxon>
        <taxon>Pseudomonadati</taxon>
        <taxon>Pseudomonadota</taxon>
        <taxon>Alphaproteobacteria</taxon>
        <taxon>Sphingomonadales</taxon>
        <taxon>Sphingomonadaceae</taxon>
        <taxon>Sphingomonas</taxon>
    </lineage>
</organism>
<dbReference type="InterPro" id="IPR000835">
    <property type="entry name" value="HTH_MarR-typ"/>
</dbReference>
<dbReference type="InterPro" id="IPR039422">
    <property type="entry name" value="MarR/SlyA-like"/>
</dbReference>
<dbReference type="SUPFAM" id="SSF46785">
    <property type="entry name" value="Winged helix' DNA-binding domain"/>
    <property type="match status" value="1"/>
</dbReference>
<dbReference type="Gene3D" id="1.10.10.10">
    <property type="entry name" value="Winged helix-like DNA-binding domain superfamily/Winged helix DNA-binding domain"/>
    <property type="match status" value="1"/>
</dbReference>
<dbReference type="SMART" id="SM00347">
    <property type="entry name" value="HTH_MARR"/>
    <property type="match status" value="1"/>
</dbReference>
<comment type="caution">
    <text evidence="2">The sequence shown here is derived from an EMBL/GenBank/DDBJ whole genome shotgun (WGS) entry which is preliminary data.</text>
</comment>
<accession>A0ABV7SVB5</accession>
<dbReference type="InterPro" id="IPR036388">
    <property type="entry name" value="WH-like_DNA-bd_sf"/>
</dbReference>
<sequence length="159" mass="17335">MAVPIPSENPGNDEHLALGRLGDFIGFRLRRIQNQLSNAFTAQSVALGLRPGEFSALAIISANPGLSQGTLAREVGLDKSAAVAVIDDLERLGLAERRRSTEDRRRHALHTTKAGEAALKKLFSRLEAVEKDVLNVLGPHDLQILSGLLDRVYDSCFRI</sequence>
<dbReference type="PROSITE" id="PS50995">
    <property type="entry name" value="HTH_MARR_2"/>
    <property type="match status" value="1"/>
</dbReference>
<dbReference type="EMBL" id="JBHRXP010000007">
    <property type="protein sequence ID" value="MFC3580869.1"/>
    <property type="molecule type" value="Genomic_DNA"/>
</dbReference>
<proteinExistence type="predicted"/>
<name>A0ABV7SVB5_9SPHN</name>
<gene>
    <name evidence="2" type="ORF">ACFONA_11905</name>
</gene>
<evidence type="ECO:0000313" key="3">
    <source>
        <dbReference type="Proteomes" id="UP001595713"/>
    </source>
</evidence>
<dbReference type="PANTHER" id="PTHR33164">
    <property type="entry name" value="TRANSCRIPTIONAL REGULATOR, MARR FAMILY"/>
    <property type="match status" value="1"/>
</dbReference>
<evidence type="ECO:0000313" key="2">
    <source>
        <dbReference type="EMBL" id="MFC3580869.1"/>
    </source>
</evidence>
<dbReference type="InterPro" id="IPR036390">
    <property type="entry name" value="WH_DNA-bd_sf"/>
</dbReference>
<dbReference type="RefSeq" id="WP_261294234.1">
    <property type="nucleotide sequence ID" value="NZ_JANQBK010000005.1"/>
</dbReference>